<dbReference type="GO" id="GO:0005886">
    <property type="term" value="C:plasma membrane"/>
    <property type="evidence" value="ECO:0007669"/>
    <property type="project" value="UniProtKB-SubCell"/>
</dbReference>
<dbReference type="STRING" id="52770.BSZ40_09440"/>
<feature type="transmembrane region" description="Helical" evidence="8">
    <location>
        <begin position="530"/>
        <end position="550"/>
    </location>
</feature>
<keyword evidence="4 8" id="KW-1003">Cell membrane</keyword>
<keyword evidence="5 8" id="KW-0812">Transmembrane</keyword>
<feature type="transmembrane region" description="Helical" evidence="8">
    <location>
        <begin position="298"/>
        <end position="319"/>
    </location>
</feature>
<feature type="transmembrane region" description="Helical" evidence="8">
    <location>
        <begin position="197"/>
        <end position="219"/>
    </location>
</feature>
<evidence type="ECO:0000256" key="1">
    <source>
        <dbReference type="ARBA" id="ARBA00004651"/>
    </source>
</evidence>
<dbReference type="GO" id="GO:0015129">
    <property type="term" value="F:lactate transmembrane transporter activity"/>
    <property type="evidence" value="ECO:0007669"/>
    <property type="project" value="UniProtKB-UniRule"/>
</dbReference>
<feature type="transmembrane region" description="Helical" evidence="8">
    <location>
        <begin position="258"/>
        <end position="277"/>
    </location>
</feature>
<comment type="caution">
    <text evidence="9">The sequence shown here is derived from an EMBL/GenBank/DDBJ whole genome shotgun (WGS) entry which is preliminary data.</text>
</comment>
<dbReference type="OrthoDB" id="9761056at2"/>
<dbReference type="AlphaFoldDB" id="A0A1Q5PU57"/>
<name>A0A1Q5PU57_9ACTO</name>
<keyword evidence="10" id="KW-1185">Reference proteome</keyword>
<accession>A0A1Q5PU57</accession>
<evidence type="ECO:0000256" key="3">
    <source>
        <dbReference type="ARBA" id="ARBA00022448"/>
    </source>
</evidence>
<dbReference type="EMBL" id="MQVS01000010">
    <property type="protein sequence ID" value="OKL51118.1"/>
    <property type="molecule type" value="Genomic_DNA"/>
</dbReference>
<feature type="transmembrane region" description="Helical" evidence="8">
    <location>
        <begin position="48"/>
        <end position="67"/>
    </location>
</feature>
<keyword evidence="7 8" id="KW-0472">Membrane</keyword>
<reference evidence="10" key="1">
    <citation type="submission" date="2016-12" db="EMBL/GenBank/DDBJ databases">
        <authorList>
            <person name="Meng X."/>
        </authorList>
    </citation>
    <scope>NUCLEOTIDE SEQUENCE [LARGE SCALE GENOMIC DNA]</scope>
    <source>
        <strain evidence="10">DSM 20732</strain>
    </source>
</reference>
<comment type="similarity">
    <text evidence="2 8">Belongs to the lactate permease family.</text>
</comment>
<dbReference type="PANTHER" id="PTHR30003:SF0">
    <property type="entry name" value="GLYCOLATE PERMEASE GLCA-RELATED"/>
    <property type="match status" value="1"/>
</dbReference>
<dbReference type="PANTHER" id="PTHR30003">
    <property type="entry name" value="L-LACTATE PERMEASE"/>
    <property type="match status" value="1"/>
</dbReference>
<feature type="transmembrane region" description="Helical" evidence="8">
    <location>
        <begin position="20"/>
        <end position="41"/>
    </location>
</feature>
<organism evidence="9 10">
    <name type="scientific">Buchananella hordeovulneris</name>
    <dbReference type="NCBI Taxonomy" id="52770"/>
    <lineage>
        <taxon>Bacteria</taxon>
        <taxon>Bacillati</taxon>
        <taxon>Actinomycetota</taxon>
        <taxon>Actinomycetes</taxon>
        <taxon>Actinomycetales</taxon>
        <taxon>Actinomycetaceae</taxon>
        <taxon>Buchananella</taxon>
    </lineage>
</organism>
<comment type="subcellular location">
    <subcellularLocation>
        <location evidence="1 8">Cell membrane</location>
        <topology evidence="1 8">Multi-pass membrane protein</topology>
    </subcellularLocation>
</comment>
<dbReference type="Proteomes" id="UP000185612">
    <property type="component" value="Unassembled WGS sequence"/>
</dbReference>
<comment type="function">
    <text evidence="8">Uptake of L-lactate across the membrane. Can also transport D-lactate and glycolate.</text>
</comment>
<proteinExistence type="inferred from homology"/>
<dbReference type="GO" id="GO:0015295">
    <property type="term" value="F:solute:proton symporter activity"/>
    <property type="evidence" value="ECO:0007669"/>
    <property type="project" value="TreeGrafter"/>
</dbReference>
<evidence type="ECO:0000256" key="4">
    <source>
        <dbReference type="ARBA" id="ARBA00022475"/>
    </source>
</evidence>
<dbReference type="RefSeq" id="WP_073825685.1">
    <property type="nucleotide sequence ID" value="NZ_MQVS01000010.1"/>
</dbReference>
<evidence type="ECO:0000313" key="10">
    <source>
        <dbReference type="Proteomes" id="UP000185612"/>
    </source>
</evidence>
<feature type="transmembrane region" description="Helical" evidence="8">
    <location>
        <begin position="406"/>
        <end position="427"/>
    </location>
</feature>
<evidence type="ECO:0000313" key="9">
    <source>
        <dbReference type="EMBL" id="OKL51118.1"/>
    </source>
</evidence>
<keyword evidence="6 8" id="KW-1133">Transmembrane helix</keyword>
<sequence>MSPNLLPFGYTPDVSAVGGSVWLTALVGATPLILFFVLLGVFKVKTHWCSLAALGLSAVLAIFAYGMPAHLTALSATQGVALGLVPIIYIIIAAVWLYSLTERSGRSGDLRAVFNAIGKGDMRAQALIVAFSFCGLLEGLAGFGAPVAITGALLVSLGVPKIKAAVLTMVGNAINVGFGAMAIPVTTAGRLGGQNPLYVGTVMGRLSWLIAIFVPLLLLGIMDGRRGIKQLWPLGIVVGAATAAGHFFTPLVSYELTAVTASLLGLAAGYVFLRFFTPTTPQEHQSHVDAADVPNRQRVVLALAPYVLVVAIIAFTKLWRLGVDVDAALKATDLEIRWPGLYGQLLTGDGQPSGSAVYKLQLLSNPGTWIFVTGILVALIYAHYGRPGHFEMPLRRSLAALPQTIYTLRLSLLTIALVMALAFVMNFSGQTTAIGAALATTGSAFAFLSPLLGWTGTAVAGSATSAGALFANLQSTAAAGANLDPGVLLAGNTIGGGLGKIVSPQNLAVAATAIDSPGSEPEILRKAAPFSIGLILLLCALVFLASQGWLGGYLPDPASFAPAG</sequence>
<feature type="transmembrane region" description="Helical" evidence="8">
    <location>
        <begin position="79"/>
        <end position="100"/>
    </location>
</feature>
<evidence type="ECO:0000256" key="7">
    <source>
        <dbReference type="ARBA" id="ARBA00023136"/>
    </source>
</evidence>
<feature type="transmembrane region" description="Helical" evidence="8">
    <location>
        <begin position="433"/>
        <end position="454"/>
    </location>
</feature>
<dbReference type="InterPro" id="IPR003804">
    <property type="entry name" value="Lactate_perm"/>
</dbReference>
<dbReference type="InParanoid" id="A0A1Q5PU57"/>
<gene>
    <name evidence="9" type="ORF">BSZ40_09440</name>
</gene>
<keyword evidence="3 8" id="KW-0813">Transport</keyword>
<evidence type="ECO:0000256" key="8">
    <source>
        <dbReference type="RuleBase" id="RU365092"/>
    </source>
</evidence>
<protein>
    <recommendedName>
        <fullName evidence="8">L-lactate permease</fullName>
    </recommendedName>
</protein>
<feature type="transmembrane region" description="Helical" evidence="8">
    <location>
        <begin position="166"/>
        <end position="185"/>
    </location>
</feature>
<evidence type="ECO:0000256" key="5">
    <source>
        <dbReference type="ARBA" id="ARBA00022692"/>
    </source>
</evidence>
<dbReference type="NCBIfam" id="TIGR00795">
    <property type="entry name" value="lctP"/>
    <property type="match status" value="1"/>
</dbReference>
<dbReference type="Pfam" id="PF02652">
    <property type="entry name" value="Lactate_perm"/>
    <property type="match status" value="1"/>
</dbReference>
<evidence type="ECO:0000256" key="6">
    <source>
        <dbReference type="ARBA" id="ARBA00022989"/>
    </source>
</evidence>
<feature type="transmembrane region" description="Helical" evidence="8">
    <location>
        <begin position="367"/>
        <end position="385"/>
    </location>
</feature>
<evidence type="ECO:0000256" key="2">
    <source>
        <dbReference type="ARBA" id="ARBA00010100"/>
    </source>
</evidence>